<sequence length="300" mass="32901">MIQLKKHEYTVGWICALPSEMAAATAMLDETHAEPAEQHPQDPNSYCLGRIGRHNVVVACLPAGVYGTTSAATAAAKMISSFPSVNLGLMVGIGGGVPSAQRDIRLGDVVSMKDGIVPTGSLNKPPQILLTTIASLEATHMKQGSKIPTFLSEMTTKFPQMEEWFSCPGREHDLLFEADYFHGHGATCEQCDAARLLRRTVRVDQNPVIHYGTIASGNQVIKNGITRDRLRDKYGILCFEMEAAGLMDNFPCLVIRGICDYADTHKNKCWQKYAVVTAAAYGKELLCSMPQYENQLPQQH</sequence>
<name>A0A5N7AYX3_9EURO</name>
<dbReference type="InterPro" id="IPR035994">
    <property type="entry name" value="Nucleoside_phosphorylase_sf"/>
</dbReference>
<dbReference type="InterPro" id="IPR000845">
    <property type="entry name" value="Nucleoside_phosphorylase_d"/>
</dbReference>
<keyword evidence="3" id="KW-1185">Reference proteome</keyword>
<accession>A0A5N7AYX3</accession>
<dbReference type="GO" id="GO:0003824">
    <property type="term" value="F:catalytic activity"/>
    <property type="evidence" value="ECO:0007669"/>
    <property type="project" value="InterPro"/>
</dbReference>
<dbReference type="Proteomes" id="UP000326198">
    <property type="component" value="Unassembled WGS sequence"/>
</dbReference>
<organism evidence="2 3">
    <name type="scientific">Aspergillus bertholletiae</name>
    <dbReference type="NCBI Taxonomy" id="1226010"/>
    <lineage>
        <taxon>Eukaryota</taxon>
        <taxon>Fungi</taxon>
        <taxon>Dikarya</taxon>
        <taxon>Ascomycota</taxon>
        <taxon>Pezizomycotina</taxon>
        <taxon>Eurotiomycetes</taxon>
        <taxon>Eurotiomycetidae</taxon>
        <taxon>Eurotiales</taxon>
        <taxon>Aspergillaceae</taxon>
        <taxon>Aspergillus</taxon>
        <taxon>Aspergillus subgen. Circumdati</taxon>
    </lineage>
</organism>
<dbReference type="AlphaFoldDB" id="A0A5N7AYX3"/>
<dbReference type="SUPFAM" id="SSF53167">
    <property type="entry name" value="Purine and uridine phosphorylases"/>
    <property type="match status" value="1"/>
</dbReference>
<evidence type="ECO:0000313" key="3">
    <source>
        <dbReference type="Proteomes" id="UP000326198"/>
    </source>
</evidence>
<dbReference type="PANTHER" id="PTHR46082">
    <property type="entry name" value="ATP/GTP-BINDING PROTEIN-RELATED"/>
    <property type="match status" value="1"/>
</dbReference>
<proteinExistence type="predicted"/>
<gene>
    <name evidence="2" type="ORF">BDV26DRAFT_283801</name>
</gene>
<dbReference type="OrthoDB" id="1577640at2759"/>
<evidence type="ECO:0000313" key="2">
    <source>
        <dbReference type="EMBL" id="KAE8375057.1"/>
    </source>
</evidence>
<feature type="domain" description="Nucleoside phosphorylase" evidence="1">
    <location>
        <begin position="11"/>
        <end position="265"/>
    </location>
</feature>
<dbReference type="PANTHER" id="PTHR46082:SF11">
    <property type="entry name" value="AAA+ ATPASE DOMAIN-CONTAINING PROTEIN-RELATED"/>
    <property type="match status" value="1"/>
</dbReference>
<protein>
    <submittedName>
        <fullName evidence="2">Nucleoside phosphorylase domain-containing protein</fullName>
    </submittedName>
</protein>
<dbReference type="EMBL" id="ML736269">
    <property type="protein sequence ID" value="KAE8375057.1"/>
    <property type="molecule type" value="Genomic_DNA"/>
</dbReference>
<dbReference type="InterPro" id="IPR053137">
    <property type="entry name" value="NLR-like"/>
</dbReference>
<evidence type="ECO:0000259" key="1">
    <source>
        <dbReference type="Pfam" id="PF01048"/>
    </source>
</evidence>
<dbReference type="GO" id="GO:0009116">
    <property type="term" value="P:nucleoside metabolic process"/>
    <property type="evidence" value="ECO:0007669"/>
    <property type="project" value="InterPro"/>
</dbReference>
<reference evidence="2 3" key="1">
    <citation type="submission" date="2019-04" db="EMBL/GenBank/DDBJ databases">
        <title>Friends and foes A comparative genomics studyof 23 Aspergillus species from section Flavi.</title>
        <authorList>
            <consortium name="DOE Joint Genome Institute"/>
            <person name="Kjaerbolling I."/>
            <person name="Vesth T."/>
            <person name="Frisvad J.C."/>
            <person name="Nybo J.L."/>
            <person name="Theobald S."/>
            <person name="Kildgaard S."/>
            <person name="Isbrandt T."/>
            <person name="Kuo A."/>
            <person name="Sato A."/>
            <person name="Lyhne E.K."/>
            <person name="Kogle M.E."/>
            <person name="Wiebenga A."/>
            <person name="Kun R.S."/>
            <person name="Lubbers R.J."/>
            <person name="Makela M.R."/>
            <person name="Barry K."/>
            <person name="Chovatia M."/>
            <person name="Clum A."/>
            <person name="Daum C."/>
            <person name="Haridas S."/>
            <person name="He G."/>
            <person name="LaButti K."/>
            <person name="Lipzen A."/>
            <person name="Mondo S."/>
            <person name="Riley R."/>
            <person name="Salamov A."/>
            <person name="Simmons B.A."/>
            <person name="Magnuson J.K."/>
            <person name="Henrissat B."/>
            <person name="Mortensen U.H."/>
            <person name="Larsen T.O."/>
            <person name="Devries R.P."/>
            <person name="Grigoriev I.V."/>
            <person name="Machida M."/>
            <person name="Baker S.E."/>
            <person name="Andersen M.R."/>
        </authorList>
    </citation>
    <scope>NUCLEOTIDE SEQUENCE [LARGE SCALE GENOMIC DNA]</scope>
    <source>
        <strain evidence="2 3">IBT 29228</strain>
    </source>
</reference>
<dbReference type="Gene3D" id="3.40.50.1580">
    <property type="entry name" value="Nucleoside phosphorylase domain"/>
    <property type="match status" value="1"/>
</dbReference>
<dbReference type="Pfam" id="PF01048">
    <property type="entry name" value="PNP_UDP_1"/>
    <property type="match status" value="1"/>
</dbReference>